<keyword evidence="4 12" id="KW-0349">Heme</keyword>
<dbReference type="GO" id="GO:0020037">
    <property type="term" value="F:heme binding"/>
    <property type="evidence" value="ECO:0007669"/>
    <property type="project" value="InterPro"/>
</dbReference>
<keyword evidence="9 12" id="KW-0408">Iron</keyword>
<keyword evidence="8" id="KW-0560">Oxidoreductase</keyword>
<evidence type="ECO:0000256" key="10">
    <source>
        <dbReference type="ARBA" id="ARBA00023033"/>
    </source>
</evidence>
<dbReference type="EMBL" id="JAUTXT010000001">
    <property type="protein sequence ID" value="KAK3679778.1"/>
    <property type="molecule type" value="Genomic_DNA"/>
</dbReference>
<dbReference type="InterPro" id="IPR050121">
    <property type="entry name" value="Cytochrome_P450_monoxygenase"/>
</dbReference>
<dbReference type="Gene3D" id="1.10.630.10">
    <property type="entry name" value="Cytochrome P450"/>
    <property type="match status" value="1"/>
</dbReference>
<comment type="cofactor">
    <cofactor evidence="1 12">
        <name>heme</name>
        <dbReference type="ChEBI" id="CHEBI:30413"/>
    </cofactor>
</comment>
<dbReference type="SUPFAM" id="SSF48264">
    <property type="entry name" value="Cytochrome P450"/>
    <property type="match status" value="1"/>
</dbReference>
<dbReference type="GO" id="GO:0004497">
    <property type="term" value="F:monooxygenase activity"/>
    <property type="evidence" value="ECO:0007669"/>
    <property type="project" value="UniProtKB-KW"/>
</dbReference>
<dbReference type="Pfam" id="PF00067">
    <property type="entry name" value="p450"/>
    <property type="match status" value="1"/>
</dbReference>
<comment type="caution">
    <text evidence="13">The sequence shown here is derived from an EMBL/GenBank/DDBJ whole genome shotgun (WGS) entry which is preliminary data.</text>
</comment>
<gene>
    <name evidence="13" type="ORF">LTR78_000154</name>
</gene>
<evidence type="ECO:0000256" key="5">
    <source>
        <dbReference type="ARBA" id="ARBA00022692"/>
    </source>
</evidence>
<evidence type="ECO:0000256" key="7">
    <source>
        <dbReference type="ARBA" id="ARBA00022989"/>
    </source>
</evidence>
<dbReference type="PRINTS" id="PR00463">
    <property type="entry name" value="EP450I"/>
</dbReference>
<evidence type="ECO:0000256" key="4">
    <source>
        <dbReference type="ARBA" id="ARBA00022617"/>
    </source>
</evidence>
<evidence type="ECO:0000256" key="9">
    <source>
        <dbReference type="ARBA" id="ARBA00023004"/>
    </source>
</evidence>
<evidence type="ECO:0000313" key="13">
    <source>
        <dbReference type="EMBL" id="KAK3679778.1"/>
    </source>
</evidence>
<keyword evidence="14" id="KW-1185">Reference proteome</keyword>
<evidence type="ECO:0008006" key="15">
    <source>
        <dbReference type="Google" id="ProtNLM"/>
    </source>
</evidence>
<evidence type="ECO:0000256" key="8">
    <source>
        <dbReference type="ARBA" id="ARBA00023002"/>
    </source>
</evidence>
<accession>A0AAE0WXI3</accession>
<dbReference type="GO" id="GO:0016020">
    <property type="term" value="C:membrane"/>
    <property type="evidence" value="ECO:0007669"/>
    <property type="project" value="UniProtKB-SubCell"/>
</dbReference>
<evidence type="ECO:0000256" key="1">
    <source>
        <dbReference type="ARBA" id="ARBA00001971"/>
    </source>
</evidence>
<evidence type="ECO:0000256" key="12">
    <source>
        <dbReference type="PIRSR" id="PIRSR602401-1"/>
    </source>
</evidence>
<keyword evidence="7" id="KW-1133">Transmembrane helix</keyword>
<sequence length="185" mass="20879">MTYLFYHLAQEPEHVQKIRKEVQSLMKGDWSDKDIHGAMHLNGAINEALRLHPPVPSGLFRMTPPEGLHVGETFIPGSTTYLMPSYVMGRDEHNYEDADSFVPERWYSRPDMIKHKDAYAPFSMGPMGCIGKNLALTELRTLTARLLAGFDVSLAQGEDGKRIMTETLDHFTVDPGDLDLVFTKV</sequence>
<keyword evidence="5" id="KW-0812">Transmembrane</keyword>
<evidence type="ECO:0000313" key="14">
    <source>
        <dbReference type="Proteomes" id="UP001274830"/>
    </source>
</evidence>
<evidence type="ECO:0000256" key="2">
    <source>
        <dbReference type="ARBA" id="ARBA00004370"/>
    </source>
</evidence>
<protein>
    <recommendedName>
        <fullName evidence="15">Cytochrome P450</fullName>
    </recommendedName>
</protein>
<feature type="binding site" description="axial binding residue" evidence="12">
    <location>
        <position position="129"/>
    </location>
    <ligand>
        <name>heme</name>
        <dbReference type="ChEBI" id="CHEBI:30413"/>
    </ligand>
    <ligandPart>
        <name>Fe</name>
        <dbReference type="ChEBI" id="CHEBI:18248"/>
    </ligandPart>
</feature>
<dbReference type="InterPro" id="IPR002401">
    <property type="entry name" value="Cyt_P450_E_grp-I"/>
</dbReference>
<dbReference type="GO" id="GO:0005506">
    <property type="term" value="F:iron ion binding"/>
    <property type="evidence" value="ECO:0007669"/>
    <property type="project" value="InterPro"/>
</dbReference>
<proteinExistence type="inferred from homology"/>
<keyword evidence="10" id="KW-0503">Monooxygenase</keyword>
<keyword evidence="6 12" id="KW-0479">Metal-binding</keyword>
<comment type="similarity">
    <text evidence="3">Belongs to the cytochrome P450 family.</text>
</comment>
<keyword evidence="11" id="KW-0472">Membrane</keyword>
<dbReference type="Proteomes" id="UP001274830">
    <property type="component" value="Unassembled WGS sequence"/>
</dbReference>
<dbReference type="InterPro" id="IPR036396">
    <property type="entry name" value="Cyt_P450_sf"/>
</dbReference>
<name>A0AAE0WXI3_9PEZI</name>
<evidence type="ECO:0000256" key="6">
    <source>
        <dbReference type="ARBA" id="ARBA00022723"/>
    </source>
</evidence>
<comment type="subcellular location">
    <subcellularLocation>
        <location evidence="2">Membrane</location>
    </subcellularLocation>
</comment>
<evidence type="ECO:0000256" key="11">
    <source>
        <dbReference type="ARBA" id="ARBA00023136"/>
    </source>
</evidence>
<dbReference type="PANTHER" id="PTHR24305:SF112">
    <property type="entry name" value="L-ORNITHINE-N5-MONOOXYGENASE (EUROFUNG)"/>
    <property type="match status" value="1"/>
</dbReference>
<dbReference type="PRINTS" id="PR00385">
    <property type="entry name" value="P450"/>
</dbReference>
<dbReference type="InterPro" id="IPR001128">
    <property type="entry name" value="Cyt_P450"/>
</dbReference>
<dbReference type="GO" id="GO:0016705">
    <property type="term" value="F:oxidoreductase activity, acting on paired donors, with incorporation or reduction of molecular oxygen"/>
    <property type="evidence" value="ECO:0007669"/>
    <property type="project" value="InterPro"/>
</dbReference>
<organism evidence="13 14">
    <name type="scientific">Recurvomyces mirabilis</name>
    <dbReference type="NCBI Taxonomy" id="574656"/>
    <lineage>
        <taxon>Eukaryota</taxon>
        <taxon>Fungi</taxon>
        <taxon>Dikarya</taxon>
        <taxon>Ascomycota</taxon>
        <taxon>Pezizomycotina</taxon>
        <taxon>Dothideomycetes</taxon>
        <taxon>Dothideomycetidae</taxon>
        <taxon>Mycosphaerellales</taxon>
        <taxon>Teratosphaeriaceae</taxon>
        <taxon>Recurvomyces</taxon>
    </lineage>
</organism>
<evidence type="ECO:0000256" key="3">
    <source>
        <dbReference type="ARBA" id="ARBA00010617"/>
    </source>
</evidence>
<dbReference type="PANTHER" id="PTHR24305">
    <property type="entry name" value="CYTOCHROME P450"/>
    <property type="match status" value="1"/>
</dbReference>
<reference evidence="13" key="1">
    <citation type="submission" date="2023-07" db="EMBL/GenBank/DDBJ databases">
        <title>Black Yeasts Isolated from many extreme environments.</title>
        <authorList>
            <person name="Coleine C."/>
            <person name="Stajich J.E."/>
            <person name="Selbmann L."/>
        </authorList>
    </citation>
    <scope>NUCLEOTIDE SEQUENCE</scope>
    <source>
        <strain evidence="13">CCFEE 5485</strain>
    </source>
</reference>
<dbReference type="AlphaFoldDB" id="A0AAE0WXI3"/>